<dbReference type="RefSeq" id="WP_245959034.1">
    <property type="nucleotide sequence ID" value="NZ_UGVI01000002.1"/>
</dbReference>
<dbReference type="SUPFAM" id="SSF46785">
    <property type="entry name" value="Winged helix' DNA-binding domain"/>
    <property type="match status" value="1"/>
</dbReference>
<dbReference type="GO" id="GO:0003700">
    <property type="term" value="F:DNA-binding transcription factor activity"/>
    <property type="evidence" value="ECO:0007669"/>
    <property type="project" value="InterPro"/>
</dbReference>
<dbReference type="EMBL" id="UGVI01000002">
    <property type="protein sequence ID" value="SUF08991.1"/>
    <property type="molecule type" value="Genomic_DNA"/>
</dbReference>
<dbReference type="PANTHER" id="PTHR33164:SF43">
    <property type="entry name" value="HTH-TYPE TRANSCRIPTIONAL REPRESSOR YETL"/>
    <property type="match status" value="1"/>
</dbReference>
<dbReference type="PROSITE" id="PS50995">
    <property type="entry name" value="HTH_MARR_2"/>
    <property type="match status" value="1"/>
</dbReference>
<dbReference type="PANTHER" id="PTHR33164">
    <property type="entry name" value="TRANSCRIPTIONAL REGULATOR, MARR FAMILY"/>
    <property type="match status" value="1"/>
</dbReference>
<dbReference type="InterPro" id="IPR036388">
    <property type="entry name" value="WH-like_DNA-bd_sf"/>
</dbReference>
<dbReference type="Proteomes" id="UP000254569">
    <property type="component" value="Unassembled WGS sequence"/>
</dbReference>
<protein>
    <submittedName>
        <fullName evidence="2">MarR family transcriptional regulator</fullName>
    </submittedName>
</protein>
<name>A0A379PQF1_9NOCA</name>
<gene>
    <name evidence="2" type="ORF">NCTC13296_04188</name>
</gene>
<dbReference type="SMART" id="SM00347">
    <property type="entry name" value="HTH_MARR"/>
    <property type="match status" value="1"/>
</dbReference>
<dbReference type="InterPro" id="IPR039422">
    <property type="entry name" value="MarR/SlyA-like"/>
</dbReference>
<proteinExistence type="predicted"/>
<evidence type="ECO:0000313" key="3">
    <source>
        <dbReference type="Proteomes" id="UP000254569"/>
    </source>
</evidence>
<evidence type="ECO:0000313" key="2">
    <source>
        <dbReference type="EMBL" id="SUF08991.1"/>
    </source>
</evidence>
<dbReference type="InterPro" id="IPR036390">
    <property type="entry name" value="WH_DNA-bd_sf"/>
</dbReference>
<dbReference type="GO" id="GO:0006950">
    <property type="term" value="P:response to stress"/>
    <property type="evidence" value="ECO:0007669"/>
    <property type="project" value="TreeGrafter"/>
</dbReference>
<dbReference type="AlphaFoldDB" id="A0A379PQF1"/>
<dbReference type="InterPro" id="IPR000835">
    <property type="entry name" value="HTH_MarR-typ"/>
</dbReference>
<organism evidence="2 3">
    <name type="scientific">Rhodococcus gordoniae</name>
    <dbReference type="NCBI Taxonomy" id="223392"/>
    <lineage>
        <taxon>Bacteria</taxon>
        <taxon>Bacillati</taxon>
        <taxon>Actinomycetota</taxon>
        <taxon>Actinomycetes</taxon>
        <taxon>Mycobacteriales</taxon>
        <taxon>Nocardiaceae</taxon>
        <taxon>Rhodococcus</taxon>
    </lineage>
</organism>
<accession>A0A379PQF1</accession>
<dbReference type="Pfam" id="PF12802">
    <property type="entry name" value="MarR_2"/>
    <property type="match status" value="1"/>
</dbReference>
<feature type="domain" description="HTH marR-type" evidence="1">
    <location>
        <begin position="25"/>
        <end position="146"/>
    </location>
</feature>
<dbReference type="Gene3D" id="1.10.10.10">
    <property type="entry name" value="Winged helix-like DNA-binding domain superfamily/Winged helix DNA-binding domain"/>
    <property type="match status" value="1"/>
</dbReference>
<sequence>MAPRNSDRLATRVTAISGDIATIDSPSAVVALLQATKAIVSSLTSIGSEFDLTCDDVLVLDALARHGSASMAELSSHTAISGATLTRSVDRLVSRTLVYREVSAEDRRRVEVHLSTRGVETHRALEAQLAELDARAGRICRTPSQA</sequence>
<reference evidence="2 3" key="1">
    <citation type="submission" date="2018-06" db="EMBL/GenBank/DDBJ databases">
        <authorList>
            <consortium name="Pathogen Informatics"/>
            <person name="Doyle S."/>
        </authorList>
    </citation>
    <scope>NUCLEOTIDE SEQUENCE [LARGE SCALE GENOMIC DNA]</scope>
    <source>
        <strain evidence="2 3">NCTC13296</strain>
    </source>
</reference>
<keyword evidence="3" id="KW-1185">Reference proteome</keyword>
<evidence type="ECO:0000259" key="1">
    <source>
        <dbReference type="PROSITE" id="PS50995"/>
    </source>
</evidence>